<dbReference type="Proteomes" id="UP001501138">
    <property type="component" value="Unassembled WGS sequence"/>
</dbReference>
<feature type="region of interest" description="Disordered" evidence="1">
    <location>
        <begin position="174"/>
        <end position="193"/>
    </location>
</feature>
<evidence type="ECO:0000256" key="1">
    <source>
        <dbReference type="SAM" id="MobiDB-lite"/>
    </source>
</evidence>
<keyword evidence="2" id="KW-1133">Transmembrane helix</keyword>
<accession>A0ABN2J0N0</accession>
<dbReference type="EMBL" id="BAAAPM010000003">
    <property type="protein sequence ID" value="GAA1715440.1"/>
    <property type="molecule type" value="Genomic_DNA"/>
</dbReference>
<protein>
    <submittedName>
        <fullName evidence="3">Uncharacterized protein</fullName>
    </submittedName>
</protein>
<proteinExistence type="predicted"/>
<feature type="transmembrane region" description="Helical" evidence="2">
    <location>
        <begin position="145"/>
        <end position="164"/>
    </location>
</feature>
<evidence type="ECO:0000256" key="2">
    <source>
        <dbReference type="SAM" id="Phobius"/>
    </source>
</evidence>
<feature type="transmembrane region" description="Helical" evidence="2">
    <location>
        <begin position="93"/>
        <end position="114"/>
    </location>
</feature>
<gene>
    <name evidence="3" type="ORF">GCM10009809_09470</name>
</gene>
<evidence type="ECO:0000313" key="4">
    <source>
        <dbReference type="Proteomes" id="UP001501138"/>
    </source>
</evidence>
<feature type="transmembrane region" description="Helical" evidence="2">
    <location>
        <begin position="33"/>
        <end position="54"/>
    </location>
</feature>
<evidence type="ECO:0000313" key="3">
    <source>
        <dbReference type="EMBL" id="GAA1715440.1"/>
    </source>
</evidence>
<dbReference type="RefSeq" id="WP_344246171.1">
    <property type="nucleotide sequence ID" value="NZ_BAAAPM010000003.1"/>
</dbReference>
<organism evidence="3 4">
    <name type="scientific">Isoptericola hypogeus</name>
    <dbReference type="NCBI Taxonomy" id="300179"/>
    <lineage>
        <taxon>Bacteria</taxon>
        <taxon>Bacillati</taxon>
        <taxon>Actinomycetota</taxon>
        <taxon>Actinomycetes</taxon>
        <taxon>Micrococcales</taxon>
        <taxon>Promicromonosporaceae</taxon>
        <taxon>Isoptericola</taxon>
    </lineage>
</organism>
<sequence length="193" mass="19071">MTGPQPLARVLVAFALVGAGLVDLGLVRGTFPHPQAVLALVVGAVELVAAVLVLRAVPWRTTSTTVLVQASVGGLVAVSVLGILLALAPGGHFGAAAAAAAALQLAAAATVGAMTRPRPSGPDRPAPGHGTTTHGRQPRRAGASLALLFVGAVVVSTITTAGLADTEAGARAVPHGEHHLPGLPGLEQHHHGP</sequence>
<keyword evidence="2" id="KW-0472">Membrane</keyword>
<feature type="transmembrane region" description="Helical" evidence="2">
    <location>
        <begin position="7"/>
        <end position="27"/>
    </location>
</feature>
<reference evidence="3 4" key="1">
    <citation type="journal article" date="2019" name="Int. J. Syst. Evol. Microbiol.">
        <title>The Global Catalogue of Microorganisms (GCM) 10K type strain sequencing project: providing services to taxonomists for standard genome sequencing and annotation.</title>
        <authorList>
            <consortium name="The Broad Institute Genomics Platform"/>
            <consortium name="The Broad Institute Genome Sequencing Center for Infectious Disease"/>
            <person name="Wu L."/>
            <person name="Ma J."/>
        </authorList>
    </citation>
    <scope>NUCLEOTIDE SEQUENCE [LARGE SCALE GENOMIC DNA]</scope>
    <source>
        <strain evidence="3 4">JCM 15589</strain>
    </source>
</reference>
<feature type="transmembrane region" description="Helical" evidence="2">
    <location>
        <begin position="66"/>
        <end position="87"/>
    </location>
</feature>
<comment type="caution">
    <text evidence="3">The sequence shown here is derived from an EMBL/GenBank/DDBJ whole genome shotgun (WGS) entry which is preliminary data.</text>
</comment>
<feature type="region of interest" description="Disordered" evidence="1">
    <location>
        <begin position="114"/>
        <end position="138"/>
    </location>
</feature>
<name>A0ABN2J0N0_9MICO</name>
<keyword evidence="4" id="KW-1185">Reference proteome</keyword>
<keyword evidence="2" id="KW-0812">Transmembrane</keyword>